<keyword evidence="5" id="KW-1133">Transmembrane helix</keyword>
<keyword evidence="4" id="KW-0812">Transmembrane</keyword>
<dbReference type="GO" id="GO:0048367">
    <property type="term" value="P:shoot system development"/>
    <property type="evidence" value="ECO:0007669"/>
    <property type="project" value="UniProtKB-ARBA"/>
</dbReference>
<dbReference type="AlphaFoldDB" id="A0A0D2RR52"/>
<gene>
    <name evidence="8" type="ORF">B456_006G062700</name>
</gene>
<evidence type="ECO:0000256" key="5">
    <source>
        <dbReference type="ARBA" id="ARBA00022989"/>
    </source>
</evidence>
<evidence type="ECO:0000256" key="4">
    <source>
        <dbReference type="ARBA" id="ARBA00022692"/>
    </source>
</evidence>
<dbReference type="Gramene" id="KJB34369">
    <property type="protein sequence ID" value="KJB34369"/>
    <property type="gene ID" value="B456_006G062700"/>
</dbReference>
<sequence length="48" mass="5720">MKMKSSKIGGSKRSCPWSWKGNGGFFREERGRLYIIRRCIIMLLCWHD</sequence>
<keyword evidence="9" id="KW-1185">Reference proteome</keyword>
<keyword evidence="2" id="KW-0217">Developmental protein</keyword>
<dbReference type="InterPro" id="IPR012552">
    <property type="entry name" value="DVL"/>
</dbReference>
<evidence type="ECO:0000256" key="6">
    <source>
        <dbReference type="ARBA" id="ARBA00023136"/>
    </source>
</evidence>
<evidence type="ECO:0000256" key="3">
    <source>
        <dbReference type="ARBA" id="ARBA00022475"/>
    </source>
</evidence>
<dbReference type="InterPro" id="IPR052153">
    <property type="entry name" value="DVL/RTFL_small_peptides"/>
</dbReference>
<dbReference type="Proteomes" id="UP000032304">
    <property type="component" value="Chromosome 6"/>
</dbReference>
<proteinExistence type="inferred from homology"/>
<name>A0A0D2RR52_GOSRA</name>
<keyword evidence="3" id="KW-1003">Cell membrane</keyword>
<dbReference type="EMBL" id="CM001745">
    <property type="protein sequence ID" value="KJB34369.1"/>
    <property type="molecule type" value="Genomic_DNA"/>
</dbReference>
<dbReference type="Pfam" id="PF08137">
    <property type="entry name" value="DVL"/>
    <property type="match status" value="1"/>
</dbReference>
<accession>A0A0D2RR52</accession>
<evidence type="ECO:0000313" key="9">
    <source>
        <dbReference type="Proteomes" id="UP000032304"/>
    </source>
</evidence>
<reference evidence="8 9" key="1">
    <citation type="journal article" date="2012" name="Nature">
        <title>Repeated polyploidization of Gossypium genomes and the evolution of spinnable cotton fibres.</title>
        <authorList>
            <person name="Paterson A.H."/>
            <person name="Wendel J.F."/>
            <person name="Gundlach H."/>
            <person name="Guo H."/>
            <person name="Jenkins J."/>
            <person name="Jin D."/>
            <person name="Llewellyn D."/>
            <person name="Showmaker K.C."/>
            <person name="Shu S."/>
            <person name="Udall J."/>
            <person name="Yoo M.J."/>
            <person name="Byers R."/>
            <person name="Chen W."/>
            <person name="Doron-Faigenboim A."/>
            <person name="Duke M.V."/>
            <person name="Gong L."/>
            <person name="Grimwood J."/>
            <person name="Grover C."/>
            <person name="Grupp K."/>
            <person name="Hu G."/>
            <person name="Lee T.H."/>
            <person name="Li J."/>
            <person name="Lin L."/>
            <person name="Liu T."/>
            <person name="Marler B.S."/>
            <person name="Page J.T."/>
            <person name="Roberts A.W."/>
            <person name="Romanel E."/>
            <person name="Sanders W.S."/>
            <person name="Szadkowski E."/>
            <person name="Tan X."/>
            <person name="Tang H."/>
            <person name="Xu C."/>
            <person name="Wang J."/>
            <person name="Wang Z."/>
            <person name="Zhang D."/>
            <person name="Zhang L."/>
            <person name="Ashrafi H."/>
            <person name="Bedon F."/>
            <person name="Bowers J.E."/>
            <person name="Brubaker C.L."/>
            <person name="Chee P.W."/>
            <person name="Das S."/>
            <person name="Gingle A.R."/>
            <person name="Haigler C.H."/>
            <person name="Harker D."/>
            <person name="Hoffmann L.V."/>
            <person name="Hovav R."/>
            <person name="Jones D.C."/>
            <person name="Lemke C."/>
            <person name="Mansoor S."/>
            <person name="ur Rahman M."/>
            <person name="Rainville L.N."/>
            <person name="Rambani A."/>
            <person name="Reddy U.K."/>
            <person name="Rong J.K."/>
            <person name="Saranga Y."/>
            <person name="Scheffler B.E."/>
            <person name="Scheffler J.A."/>
            <person name="Stelly D.M."/>
            <person name="Triplett B.A."/>
            <person name="Van Deynze A."/>
            <person name="Vaslin M.F."/>
            <person name="Waghmare V.N."/>
            <person name="Walford S.A."/>
            <person name="Wright R.J."/>
            <person name="Zaki E.A."/>
            <person name="Zhang T."/>
            <person name="Dennis E.S."/>
            <person name="Mayer K.F."/>
            <person name="Peterson D.G."/>
            <person name="Rokhsar D.S."/>
            <person name="Wang X."/>
            <person name="Schmutz J."/>
        </authorList>
    </citation>
    <scope>NUCLEOTIDE SEQUENCE [LARGE SCALE GENOMIC DNA]</scope>
</reference>
<protein>
    <submittedName>
        <fullName evidence="8">Uncharacterized protein</fullName>
    </submittedName>
</protein>
<dbReference type="GO" id="GO:0005886">
    <property type="term" value="C:plasma membrane"/>
    <property type="evidence" value="ECO:0007669"/>
    <property type="project" value="UniProtKB-SubCell"/>
</dbReference>
<dbReference type="GO" id="GO:0008285">
    <property type="term" value="P:negative regulation of cell population proliferation"/>
    <property type="evidence" value="ECO:0007669"/>
    <property type="project" value="InterPro"/>
</dbReference>
<keyword evidence="6" id="KW-0472">Membrane</keyword>
<dbReference type="PANTHER" id="PTHR47855:SF6">
    <property type="entry name" value="ROTUNDIFOLIA LIKE 8"/>
    <property type="match status" value="1"/>
</dbReference>
<dbReference type="PANTHER" id="PTHR47855">
    <property type="entry name" value="OS01G0525701 PROTEIN"/>
    <property type="match status" value="1"/>
</dbReference>
<evidence type="ECO:0000313" key="8">
    <source>
        <dbReference type="EMBL" id="KJB34369.1"/>
    </source>
</evidence>
<comment type="subcellular location">
    <subcellularLocation>
        <location evidence="1">Cell membrane</location>
        <topology evidence="1">Single-pass membrane protein</topology>
    </subcellularLocation>
</comment>
<evidence type="ECO:0000256" key="7">
    <source>
        <dbReference type="ARBA" id="ARBA00024340"/>
    </source>
</evidence>
<evidence type="ECO:0000256" key="1">
    <source>
        <dbReference type="ARBA" id="ARBA00004162"/>
    </source>
</evidence>
<comment type="similarity">
    <text evidence="7">Belongs to the DVL/RTFL small polypeptides family.</text>
</comment>
<evidence type="ECO:0000256" key="2">
    <source>
        <dbReference type="ARBA" id="ARBA00022473"/>
    </source>
</evidence>
<organism evidence="8 9">
    <name type="scientific">Gossypium raimondii</name>
    <name type="common">Peruvian cotton</name>
    <name type="synonym">Gossypium klotzschianum subsp. raimondii</name>
    <dbReference type="NCBI Taxonomy" id="29730"/>
    <lineage>
        <taxon>Eukaryota</taxon>
        <taxon>Viridiplantae</taxon>
        <taxon>Streptophyta</taxon>
        <taxon>Embryophyta</taxon>
        <taxon>Tracheophyta</taxon>
        <taxon>Spermatophyta</taxon>
        <taxon>Magnoliopsida</taxon>
        <taxon>eudicotyledons</taxon>
        <taxon>Gunneridae</taxon>
        <taxon>Pentapetalae</taxon>
        <taxon>rosids</taxon>
        <taxon>malvids</taxon>
        <taxon>Malvales</taxon>
        <taxon>Malvaceae</taxon>
        <taxon>Malvoideae</taxon>
        <taxon>Gossypium</taxon>
    </lineage>
</organism>